<dbReference type="InterPro" id="IPR039448">
    <property type="entry name" value="Beta_helix"/>
</dbReference>
<keyword evidence="4" id="KW-1185">Reference proteome</keyword>
<dbReference type="InterPro" id="IPR012334">
    <property type="entry name" value="Pectin_lyas_fold"/>
</dbReference>
<dbReference type="SUPFAM" id="SSF51126">
    <property type="entry name" value="Pectin lyase-like"/>
    <property type="match status" value="1"/>
</dbReference>
<feature type="domain" description="Right handed beta helix" evidence="2">
    <location>
        <begin position="373"/>
        <end position="521"/>
    </location>
</feature>
<dbReference type="InterPro" id="IPR011050">
    <property type="entry name" value="Pectin_lyase_fold/virulence"/>
</dbReference>
<sequence length="743" mass="84464">MQRLFITTFLLFQLVVGSRAKTKFGFCPPQLTPDEVYRRFGKSQKFYIDYNNGNDKWNGNLPDPDEFGNGPFKTFAGAIAGMRQTKKCVYAASGVVLYVRGGTHFVDKTVIMDERDNSLSIVAYPGDERPLISGAHRIPGSEFSKLDDKIYFAPYEGHCTKNVFLGRKRLLRARKPSVEEWTGENFTGEGPYLKIDNLLVNTEECNYDGTGGFKQACPPENGDGFVYADNDINPNWSNLQKADILVFQAWIAERGDIGEIDAKNKTVYFQERLRTPIGTHPKPSGWRYIVENVYEELDSVGEYYCDEEKGMFYFIPPEGALDTEDVYIATTEVVFEAMYGEDIGFYNLEFRHGHDGHFEGYMEDPGLLQFVLSSKVTIERCCFSNLGHTAIYVHACTDVNITESIFTDIGYFAIGAKFDDDFDNPMANKNINIHRNTFQRCGVVNMFQPACIIVQGIENIKVTNNDIGFSPYAGIRIGWQATFHWSYVETDKYVFYIERNHVHDFGLGLLNDFAGIYLSSNPECSEATLSLATCYLHAYVSRNVIHKTIPYNYGGKGVYGDTAASGLVVTENWLYDLSEAAVNFHCGRYNYALNNMIHQVADGRVFGVCNSIVGGNENEPLYQIMIFKENVIYVSNVDARLWRKSDLWDFFVPNLDYNDYFFNPANDTQKKDFFPAREQGKGVSFKKWQNETGRDLHSIIKNPLYVDMENEDFRLDCQSPALDLGIKSIDNRHVRRLSGIFGV</sequence>
<comment type="caution">
    <text evidence="3">The sequence shown here is derived from an EMBL/GenBank/DDBJ whole genome shotgun (WGS) entry which is preliminary data.</text>
</comment>
<dbReference type="Pfam" id="PF13229">
    <property type="entry name" value="Beta_helix"/>
    <property type="match status" value="1"/>
</dbReference>
<dbReference type="Gene3D" id="2.160.20.10">
    <property type="entry name" value="Single-stranded right-handed beta-helix, Pectin lyase-like"/>
    <property type="match status" value="1"/>
</dbReference>
<evidence type="ECO:0000313" key="4">
    <source>
        <dbReference type="Proteomes" id="UP001642483"/>
    </source>
</evidence>
<keyword evidence="1" id="KW-0732">Signal</keyword>
<evidence type="ECO:0000256" key="1">
    <source>
        <dbReference type="SAM" id="SignalP"/>
    </source>
</evidence>
<dbReference type="EMBL" id="CAWYQH010000013">
    <property type="protein sequence ID" value="CAK8674989.1"/>
    <property type="molecule type" value="Genomic_DNA"/>
</dbReference>
<feature type="signal peptide" evidence="1">
    <location>
        <begin position="1"/>
        <end position="20"/>
    </location>
</feature>
<dbReference type="SMART" id="SM00710">
    <property type="entry name" value="PbH1"/>
    <property type="match status" value="5"/>
</dbReference>
<accession>A0ABP0F968</accession>
<organism evidence="3 4">
    <name type="scientific">Clavelina lepadiformis</name>
    <name type="common">Light-bulb sea squirt</name>
    <name type="synonym">Ascidia lepadiformis</name>
    <dbReference type="NCBI Taxonomy" id="159417"/>
    <lineage>
        <taxon>Eukaryota</taxon>
        <taxon>Metazoa</taxon>
        <taxon>Chordata</taxon>
        <taxon>Tunicata</taxon>
        <taxon>Ascidiacea</taxon>
        <taxon>Aplousobranchia</taxon>
        <taxon>Clavelinidae</taxon>
        <taxon>Clavelina</taxon>
    </lineage>
</organism>
<dbReference type="Proteomes" id="UP001642483">
    <property type="component" value="Unassembled WGS sequence"/>
</dbReference>
<evidence type="ECO:0000313" key="3">
    <source>
        <dbReference type="EMBL" id="CAK8674989.1"/>
    </source>
</evidence>
<gene>
    <name evidence="3" type="ORF">CVLEPA_LOCUS4629</name>
</gene>
<dbReference type="InterPro" id="IPR006626">
    <property type="entry name" value="PbH1"/>
</dbReference>
<feature type="chain" id="PRO_5045236181" description="Right handed beta helix domain-containing protein" evidence="1">
    <location>
        <begin position="21"/>
        <end position="743"/>
    </location>
</feature>
<proteinExistence type="predicted"/>
<dbReference type="PANTHER" id="PTHR36453:SF1">
    <property type="entry name" value="RIGHT HANDED BETA HELIX DOMAIN-CONTAINING PROTEIN"/>
    <property type="match status" value="1"/>
</dbReference>
<evidence type="ECO:0000259" key="2">
    <source>
        <dbReference type="Pfam" id="PF13229"/>
    </source>
</evidence>
<reference evidence="3 4" key="1">
    <citation type="submission" date="2024-02" db="EMBL/GenBank/DDBJ databases">
        <authorList>
            <person name="Daric V."/>
            <person name="Darras S."/>
        </authorList>
    </citation>
    <scope>NUCLEOTIDE SEQUENCE [LARGE SCALE GENOMIC DNA]</scope>
</reference>
<protein>
    <recommendedName>
        <fullName evidence="2">Right handed beta helix domain-containing protein</fullName>
    </recommendedName>
</protein>
<name>A0ABP0F968_CLALP</name>
<dbReference type="PANTHER" id="PTHR36453">
    <property type="entry name" value="SECRETED PROTEIN-RELATED"/>
    <property type="match status" value="1"/>
</dbReference>